<accession>A0A0D1E434</accession>
<feature type="compositionally biased region" description="Low complexity" evidence="1">
    <location>
        <begin position="132"/>
        <end position="141"/>
    </location>
</feature>
<dbReference type="VEuPathDB" id="FungiDB:UMAG_11387"/>
<proteinExistence type="predicted"/>
<evidence type="ECO:0000313" key="2">
    <source>
        <dbReference type="EMBL" id="KIS70864.1"/>
    </source>
</evidence>
<evidence type="ECO:0000256" key="1">
    <source>
        <dbReference type="SAM" id="MobiDB-lite"/>
    </source>
</evidence>
<feature type="region of interest" description="Disordered" evidence="1">
    <location>
        <begin position="120"/>
        <end position="184"/>
    </location>
</feature>
<dbReference type="KEGG" id="uma:UMAG_11387"/>
<evidence type="ECO:0000313" key="3">
    <source>
        <dbReference type="Proteomes" id="UP000000561"/>
    </source>
</evidence>
<dbReference type="GeneID" id="23567278"/>
<dbReference type="RefSeq" id="XP_011388045.1">
    <property type="nucleotide sequence ID" value="XM_011389743.1"/>
</dbReference>
<keyword evidence="3" id="KW-1185">Reference proteome</keyword>
<dbReference type="EMBL" id="CM003142">
    <property type="protein sequence ID" value="KIS70864.1"/>
    <property type="molecule type" value="Genomic_DNA"/>
</dbReference>
<gene>
    <name evidence="2" type="ORF">UMAG_11387</name>
</gene>
<reference evidence="2 3" key="1">
    <citation type="journal article" date="2006" name="Nature">
        <title>Insights from the genome of the biotrophic fungal plant pathogen Ustilago maydis.</title>
        <authorList>
            <person name="Kamper J."/>
            <person name="Kahmann R."/>
            <person name="Bolker M."/>
            <person name="Ma L.J."/>
            <person name="Brefort T."/>
            <person name="Saville B.J."/>
            <person name="Banuett F."/>
            <person name="Kronstad J.W."/>
            <person name="Gold S.E."/>
            <person name="Muller O."/>
            <person name="Perlin M.H."/>
            <person name="Wosten H.A."/>
            <person name="de Vries R."/>
            <person name="Ruiz-Herrera J."/>
            <person name="Reynaga-Pena C.G."/>
            <person name="Snetselaar K."/>
            <person name="McCann M."/>
            <person name="Perez-Martin J."/>
            <person name="Feldbrugge M."/>
            <person name="Basse C.W."/>
            <person name="Steinberg G."/>
            <person name="Ibeas J.I."/>
            <person name="Holloman W."/>
            <person name="Guzman P."/>
            <person name="Farman M."/>
            <person name="Stajich J.E."/>
            <person name="Sentandreu R."/>
            <person name="Gonzalez-Prieto J.M."/>
            <person name="Kennell J.C."/>
            <person name="Molina L."/>
            <person name="Schirawski J."/>
            <person name="Mendoza-Mendoza A."/>
            <person name="Greilinger D."/>
            <person name="Munch K."/>
            <person name="Rossel N."/>
            <person name="Scherer M."/>
            <person name="Vranes M."/>
            <person name="Ladendorf O."/>
            <person name="Vincon V."/>
            <person name="Fuchs U."/>
            <person name="Sandrock B."/>
            <person name="Meng S."/>
            <person name="Ho E.C."/>
            <person name="Cahill M.J."/>
            <person name="Boyce K.J."/>
            <person name="Klose J."/>
            <person name="Klosterman S.J."/>
            <person name="Deelstra H.J."/>
            <person name="Ortiz-Castellanos L."/>
            <person name="Li W."/>
            <person name="Sanchez-Alonso P."/>
            <person name="Schreier P.H."/>
            <person name="Hauser-Hahn I."/>
            <person name="Vaupel M."/>
            <person name="Koopmann E."/>
            <person name="Friedrich G."/>
            <person name="Voss H."/>
            <person name="Schluter T."/>
            <person name="Margolis J."/>
            <person name="Platt D."/>
            <person name="Swimmer C."/>
            <person name="Gnirke A."/>
            <person name="Chen F."/>
            <person name="Vysotskaia V."/>
            <person name="Mannhaupt G."/>
            <person name="Guldener U."/>
            <person name="Munsterkotter M."/>
            <person name="Haase D."/>
            <person name="Oesterheld M."/>
            <person name="Mewes H.W."/>
            <person name="Mauceli E.W."/>
            <person name="DeCaprio D."/>
            <person name="Wade C.M."/>
            <person name="Butler J."/>
            <person name="Young S."/>
            <person name="Jaffe D.B."/>
            <person name="Calvo S."/>
            <person name="Nusbaum C."/>
            <person name="Galagan J."/>
            <person name="Birren B.W."/>
        </authorList>
    </citation>
    <scope>NUCLEOTIDE SEQUENCE [LARGE SCALE GENOMIC DNA]</scope>
    <source>
        <strain evidence="3">DSM 14603 / FGSC 9021 / UM521</strain>
    </source>
</reference>
<dbReference type="Proteomes" id="UP000000561">
    <property type="component" value="Chromosome 3"/>
</dbReference>
<dbReference type="AlphaFoldDB" id="A0A0D1E434"/>
<name>A0A0D1E434_MYCMD</name>
<sequence length="184" mass="20542">MAFKGRRAPSNVCSASRSMQGYMQHMRPSLPCGTVLLYLPQIQSAKLYARKHVCTFNLIPLSRALAALDPESHWSLRDSVKLVVEALFTLGTLVAACSRVSRRASYRPCYRPSYRPSYRPKDNVGLDSGMESSPRFPSSRSSIHDKLEKPPSYTNIFSCPFRPKSEPVTRVQIHTVPQGAQGPT</sequence>
<dbReference type="InParanoid" id="A0A0D1E434"/>
<protein>
    <submittedName>
        <fullName evidence="2">Uncharacterized protein</fullName>
    </submittedName>
</protein>
<organism evidence="2 3">
    <name type="scientific">Mycosarcoma maydis</name>
    <name type="common">Corn smut fungus</name>
    <name type="synonym">Ustilago maydis</name>
    <dbReference type="NCBI Taxonomy" id="5270"/>
    <lineage>
        <taxon>Eukaryota</taxon>
        <taxon>Fungi</taxon>
        <taxon>Dikarya</taxon>
        <taxon>Basidiomycota</taxon>
        <taxon>Ustilaginomycotina</taxon>
        <taxon>Ustilaginomycetes</taxon>
        <taxon>Ustilaginales</taxon>
        <taxon>Ustilaginaceae</taxon>
        <taxon>Mycosarcoma</taxon>
    </lineage>
</organism>